<feature type="compositionally biased region" description="Acidic residues" evidence="2">
    <location>
        <begin position="80"/>
        <end position="89"/>
    </location>
</feature>
<keyword evidence="4" id="KW-1185">Reference proteome</keyword>
<dbReference type="Proteomes" id="UP000515151">
    <property type="component" value="Chromosome 5"/>
</dbReference>
<dbReference type="RefSeq" id="XP_031398051.1">
    <property type="nucleotide sequence ID" value="XM_031542191.1"/>
</dbReference>
<evidence type="ECO:0000313" key="5">
    <source>
        <dbReference type="RefSeq" id="XP_031398051.1"/>
    </source>
</evidence>
<dbReference type="PANTHER" id="PTHR31662">
    <property type="entry name" value="BNAANNG10740D PROTEIN-RELATED"/>
    <property type="match status" value="1"/>
</dbReference>
<organism evidence="4 5">
    <name type="scientific">Punica granatum</name>
    <name type="common">Pomegranate</name>
    <dbReference type="NCBI Taxonomy" id="22663"/>
    <lineage>
        <taxon>Eukaryota</taxon>
        <taxon>Viridiplantae</taxon>
        <taxon>Streptophyta</taxon>
        <taxon>Embryophyta</taxon>
        <taxon>Tracheophyta</taxon>
        <taxon>Spermatophyta</taxon>
        <taxon>Magnoliopsida</taxon>
        <taxon>eudicotyledons</taxon>
        <taxon>Gunneridae</taxon>
        <taxon>Pentapetalae</taxon>
        <taxon>rosids</taxon>
        <taxon>malvids</taxon>
        <taxon>Myrtales</taxon>
        <taxon>Lythraceae</taxon>
        <taxon>Punica</taxon>
    </lineage>
</organism>
<name>A0A6P8DXY6_PUNGR</name>
<dbReference type="GO" id="GO:0006355">
    <property type="term" value="P:regulation of DNA-templated transcription"/>
    <property type="evidence" value="ECO:0007669"/>
    <property type="project" value="InterPro"/>
</dbReference>
<comment type="similarity">
    <text evidence="1">Belongs to the GeBP family.</text>
</comment>
<feature type="region of interest" description="Disordered" evidence="2">
    <location>
        <begin position="1"/>
        <end position="195"/>
    </location>
</feature>
<evidence type="ECO:0000256" key="2">
    <source>
        <dbReference type="SAM" id="MobiDB-lite"/>
    </source>
</evidence>
<dbReference type="OrthoDB" id="661680at2759"/>
<reference evidence="4" key="1">
    <citation type="journal article" date="2020" name="Plant Biotechnol. J.">
        <title>The pomegranate (Punica granatum L.) draft genome dissects genetic divergence between soft- and hard-seeded cultivars.</title>
        <authorList>
            <person name="Luo X."/>
            <person name="Li H."/>
            <person name="Wu Z."/>
            <person name="Yao W."/>
            <person name="Zhao P."/>
            <person name="Cao D."/>
            <person name="Yu H."/>
            <person name="Li K."/>
            <person name="Poudel K."/>
            <person name="Zhao D."/>
            <person name="Zhang F."/>
            <person name="Xia X."/>
            <person name="Chen L."/>
            <person name="Wang Q."/>
            <person name="Jing D."/>
            <person name="Cao S."/>
        </authorList>
    </citation>
    <scope>NUCLEOTIDE SEQUENCE [LARGE SCALE GENOMIC DNA]</scope>
    <source>
        <strain evidence="4">cv. Tunisia</strain>
    </source>
</reference>
<reference evidence="5" key="2">
    <citation type="submission" date="2025-08" db="UniProtKB">
        <authorList>
            <consortium name="RefSeq"/>
        </authorList>
    </citation>
    <scope>IDENTIFICATION</scope>
    <source>
        <tissue evidence="5">Leaf</tissue>
    </source>
</reference>
<dbReference type="InterPro" id="IPR053932">
    <property type="entry name" value="GeBP-like_DBD"/>
</dbReference>
<evidence type="ECO:0000259" key="3">
    <source>
        <dbReference type="Pfam" id="PF04504"/>
    </source>
</evidence>
<evidence type="ECO:0000313" key="4">
    <source>
        <dbReference type="Proteomes" id="UP000515151"/>
    </source>
</evidence>
<dbReference type="InterPro" id="IPR007592">
    <property type="entry name" value="GEBP"/>
</dbReference>
<proteinExistence type="inferred from homology"/>
<dbReference type="AlphaFoldDB" id="A0A6P8DXY6"/>
<evidence type="ECO:0000256" key="1">
    <source>
        <dbReference type="ARBA" id="ARBA00010820"/>
    </source>
</evidence>
<accession>A0A6P8DXY6</accession>
<feature type="domain" description="Glabrous enhancer-binding protein-like DBD" evidence="3">
    <location>
        <begin position="197"/>
        <end position="286"/>
    </location>
</feature>
<dbReference type="GeneID" id="116208654"/>
<feature type="compositionally biased region" description="Acidic residues" evidence="2">
    <location>
        <begin position="19"/>
        <end position="44"/>
    </location>
</feature>
<dbReference type="PANTHER" id="PTHR31662:SF33">
    <property type="entry name" value="DNA-BINDING STOREKEEPER PROTEIN TRANSCRIPTIONAL REGULATOR-LIKE PROTEIN"/>
    <property type="match status" value="1"/>
</dbReference>
<feature type="region of interest" description="Disordered" evidence="2">
    <location>
        <begin position="298"/>
        <end position="331"/>
    </location>
</feature>
<protein>
    <submittedName>
        <fullName evidence="5">STOREKEEPER protein-like</fullName>
    </submittedName>
</protein>
<dbReference type="Pfam" id="PF04504">
    <property type="entry name" value="GeBP-like_DBD"/>
    <property type="match status" value="1"/>
</dbReference>
<gene>
    <name evidence="5" type="primary">LOC116208654</name>
</gene>
<sequence>MAPKRPTPADEQPPPAVSSDEESSESVRSEEEEEEDEENESYDSDEPKGTQQKGPQPKPSSALPPRAQSKPQKPVSSSESESESESEDEPTAKLIARPNPKQQKSAASSESDSESDEPKGKPAESDSESDSDVTPVVAAKPVEIQGTPQSKKLNLKRPRSETTSAAEDAAKTPSKKSTATSRSSHSTGEESSKKTLFQRVWSEEDEIALLEGMIEFSEKRGVDPSTNINSFHEFIKDRLRFDVVQGQLVTKIRNCKKKFMNKIGKDRVFSRPNDQRAYDLSKKLWDSQEGIIGESVPKANGTATKKKKKTAGNTSAAMVVPPSPPTKVKGKDEMAETQHGDATSMSLCEVELSRFSGGRLNCSFLRRGLESINGSKREEMEKEWEKLQVAELHLQANRARLVQEHTNLIMNAYNKSDQ</sequence>
<dbReference type="GO" id="GO:0005634">
    <property type="term" value="C:nucleus"/>
    <property type="evidence" value="ECO:0007669"/>
    <property type="project" value="TreeGrafter"/>
</dbReference>